<comment type="similarity">
    <text evidence="2">Belongs to the autoinducer-2 exporter (AI-2E) (TC 2.A.86) family.</text>
</comment>
<feature type="transmembrane region" description="Helical" evidence="8">
    <location>
        <begin position="34"/>
        <end position="53"/>
    </location>
</feature>
<dbReference type="GO" id="GO:0055085">
    <property type="term" value="P:transmembrane transport"/>
    <property type="evidence" value="ECO:0007669"/>
    <property type="project" value="TreeGrafter"/>
</dbReference>
<reference evidence="9 10" key="1">
    <citation type="submission" date="2020-08" db="EMBL/GenBank/DDBJ databases">
        <title>Sequencing the genomes of 1000 actinobacteria strains.</title>
        <authorList>
            <person name="Klenk H.-P."/>
        </authorList>
    </citation>
    <scope>NUCLEOTIDE SEQUENCE [LARGE SCALE GENOMIC DNA]</scope>
    <source>
        <strain evidence="9 10">DSM 41654</strain>
    </source>
</reference>
<keyword evidence="5 8" id="KW-0812">Transmembrane</keyword>
<evidence type="ECO:0000256" key="8">
    <source>
        <dbReference type="SAM" id="Phobius"/>
    </source>
</evidence>
<keyword evidence="10" id="KW-1185">Reference proteome</keyword>
<organism evidence="9 10">
    <name type="scientific">Kitasatospora kifunensis</name>
    <name type="common">Streptomyces kifunensis</name>
    <dbReference type="NCBI Taxonomy" id="58351"/>
    <lineage>
        <taxon>Bacteria</taxon>
        <taxon>Bacillati</taxon>
        <taxon>Actinomycetota</taxon>
        <taxon>Actinomycetes</taxon>
        <taxon>Kitasatosporales</taxon>
        <taxon>Streptomycetaceae</taxon>
        <taxon>Kitasatospora</taxon>
    </lineage>
</organism>
<accession>A0A7W7RAV2</accession>
<comment type="subcellular location">
    <subcellularLocation>
        <location evidence="1">Cell membrane</location>
        <topology evidence="1">Multi-pass membrane protein</topology>
    </subcellularLocation>
</comment>
<feature type="transmembrane region" description="Helical" evidence="8">
    <location>
        <begin position="65"/>
        <end position="90"/>
    </location>
</feature>
<comment type="caution">
    <text evidence="9">The sequence shown here is derived from an EMBL/GenBank/DDBJ whole genome shotgun (WGS) entry which is preliminary data.</text>
</comment>
<dbReference type="RefSeq" id="WP_184946056.1">
    <property type="nucleotide sequence ID" value="NZ_JACHJV010000003.1"/>
</dbReference>
<evidence type="ECO:0000256" key="7">
    <source>
        <dbReference type="ARBA" id="ARBA00023136"/>
    </source>
</evidence>
<evidence type="ECO:0000256" key="1">
    <source>
        <dbReference type="ARBA" id="ARBA00004651"/>
    </source>
</evidence>
<evidence type="ECO:0000313" key="9">
    <source>
        <dbReference type="EMBL" id="MBB4928593.1"/>
    </source>
</evidence>
<keyword evidence="4" id="KW-1003">Cell membrane</keyword>
<protein>
    <submittedName>
        <fullName evidence="9">Putative PurR-regulated permease PerM</fullName>
    </submittedName>
</protein>
<sequence>MPRGLVVAAGYAWRVLLLGLLGYAVFLVLQKVQFLAAALFVALILTSVLRPIANLLARRLPRGLAVLLAVVAATVVLAGLFALAAALAASNASQLEAEFRGGLNRIERWAQGPPLHLSPHTASELPSRLGKYLAAHQSALISTAVSNAGRVFEVATGAALALFCAIFFIHSGDRMWDWFVAQLPARVRSRAERTGAVAWWTFSGYTRGSVIVSASNALLVAIALLVLRVPLVLPLTLVEFFASFVPLIGSPVALAVAATVALATRGPLIALLVLVLIVVIGQLEGHVLHPLVMSRAVRIHPVAIALSVAGGALVAGVVGAVVAVPVVSVAWAVYAELRGRPPRPDRGG</sequence>
<dbReference type="EMBL" id="JACHJV010000003">
    <property type="protein sequence ID" value="MBB4928593.1"/>
    <property type="molecule type" value="Genomic_DNA"/>
</dbReference>
<keyword evidence="3" id="KW-0813">Transport</keyword>
<keyword evidence="7 8" id="KW-0472">Membrane</keyword>
<evidence type="ECO:0000256" key="6">
    <source>
        <dbReference type="ARBA" id="ARBA00022989"/>
    </source>
</evidence>
<gene>
    <name evidence="9" type="ORF">FHR34_007690</name>
</gene>
<evidence type="ECO:0000256" key="5">
    <source>
        <dbReference type="ARBA" id="ARBA00022692"/>
    </source>
</evidence>
<dbReference type="Pfam" id="PF01594">
    <property type="entry name" value="AI-2E_transport"/>
    <property type="match status" value="1"/>
</dbReference>
<dbReference type="GO" id="GO:0005886">
    <property type="term" value="C:plasma membrane"/>
    <property type="evidence" value="ECO:0007669"/>
    <property type="project" value="UniProtKB-SubCell"/>
</dbReference>
<feature type="transmembrane region" description="Helical" evidence="8">
    <location>
        <begin position="304"/>
        <end position="334"/>
    </location>
</feature>
<feature type="transmembrane region" description="Helical" evidence="8">
    <location>
        <begin position="12"/>
        <end position="29"/>
    </location>
</feature>
<name>A0A7W7RAV2_KITKI</name>
<evidence type="ECO:0000256" key="3">
    <source>
        <dbReference type="ARBA" id="ARBA00022448"/>
    </source>
</evidence>
<dbReference type="PANTHER" id="PTHR21716">
    <property type="entry name" value="TRANSMEMBRANE PROTEIN"/>
    <property type="match status" value="1"/>
</dbReference>
<keyword evidence="6 8" id="KW-1133">Transmembrane helix</keyword>
<evidence type="ECO:0000256" key="2">
    <source>
        <dbReference type="ARBA" id="ARBA00009773"/>
    </source>
</evidence>
<feature type="transmembrane region" description="Helical" evidence="8">
    <location>
        <begin position="240"/>
        <end position="262"/>
    </location>
</feature>
<dbReference type="AlphaFoldDB" id="A0A7W7RAV2"/>
<feature type="transmembrane region" description="Helical" evidence="8">
    <location>
        <begin position="268"/>
        <end position="292"/>
    </location>
</feature>
<evidence type="ECO:0000256" key="4">
    <source>
        <dbReference type="ARBA" id="ARBA00022475"/>
    </source>
</evidence>
<feature type="transmembrane region" description="Helical" evidence="8">
    <location>
        <begin position="210"/>
        <end position="233"/>
    </location>
</feature>
<evidence type="ECO:0000313" key="10">
    <source>
        <dbReference type="Proteomes" id="UP000540506"/>
    </source>
</evidence>
<feature type="transmembrane region" description="Helical" evidence="8">
    <location>
        <begin position="151"/>
        <end position="169"/>
    </location>
</feature>
<proteinExistence type="inferred from homology"/>
<dbReference type="Proteomes" id="UP000540506">
    <property type="component" value="Unassembled WGS sequence"/>
</dbReference>
<dbReference type="PANTHER" id="PTHR21716:SF53">
    <property type="entry name" value="PERMEASE PERM-RELATED"/>
    <property type="match status" value="1"/>
</dbReference>
<dbReference type="InterPro" id="IPR002549">
    <property type="entry name" value="AI-2E-like"/>
</dbReference>